<name>X6P458_RETFI</name>
<comment type="caution">
    <text evidence="2">The sequence shown here is derived from an EMBL/GenBank/DDBJ whole genome shotgun (WGS) entry which is preliminary data.</text>
</comment>
<dbReference type="InterPro" id="IPR036322">
    <property type="entry name" value="WD40_repeat_dom_sf"/>
</dbReference>
<proteinExistence type="predicted"/>
<keyword evidence="1" id="KW-0853">WD repeat</keyword>
<gene>
    <name evidence="2" type="ORF">RFI_04223</name>
</gene>
<dbReference type="SUPFAM" id="SSF50978">
    <property type="entry name" value="WD40 repeat-like"/>
    <property type="match status" value="1"/>
</dbReference>
<dbReference type="Proteomes" id="UP000023152">
    <property type="component" value="Unassembled WGS sequence"/>
</dbReference>
<reference evidence="2 3" key="1">
    <citation type="journal article" date="2013" name="Curr. Biol.">
        <title>The Genome of the Foraminiferan Reticulomyxa filosa.</title>
        <authorList>
            <person name="Glockner G."/>
            <person name="Hulsmann N."/>
            <person name="Schleicher M."/>
            <person name="Noegel A.A."/>
            <person name="Eichinger L."/>
            <person name="Gallinger C."/>
            <person name="Pawlowski J."/>
            <person name="Sierra R."/>
            <person name="Euteneuer U."/>
            <person name="Pillet L."/>
            <person name="Moustafa A."/>
            <person name="Platzer M."/>
            <person name="Groth M."/>
            <person name="Szafranski K."/>
            <person name="Schliwa M."/>
        </authorList>
    </citation>
    <scope>NUCLEOTIDE SEQUENCE [LARGE SCALE GENOMIC DNA]</scope>
</reference>
<evidence type="ECO:0000313" key="3">
    <source>
        <dbReference type="Proteomes" id="UP000023152"/>
    </source>
</evidence>
<keyword evidence="3" id="KW-1185">Reference proteome</keyword>
<evidence type="ECO:0000313" key="2">
    <source>
        <dbReference type="EMBL" id="ETO32893.1"/>
    </source>
</evidence>
<protein>
    <submittedName>
        <fullName evidence="2">Uncharacterized protein</fullName>
    </submittedName>
</protein>
<dbReference type="PROSITE" id="PS50082">
    <property type="entry name" value="WD_REPEATS_2"/>
    <property type="match status" value="1"/>
</dbReference>
<accession>X6P458</accession>
<dbReference type="EMBL" id="ASPP01003848">
    <property type="protein sequence ID" value="ETO32893.1"/>
    <property type="molecule type" value="Genomic_DNA"/>
</dbReference>
<dbReference type="AlphaFoldDB" id="X6P458"/>
<organism evidence="2 3">
    <name type="scientific">Reticulomyxa filosa</name>
    <dbReference type="NCBI Taxonomy" id="46433"/>
    <lineage>
        <taxon>Eukaryota</taxon>
        <taxon>Sar</taxon>
        <taxon>Rhizaria</taxon>
        <taxon>Retaria</taxon>
        <taxon>Foraminifera</taxon>
        <taxon>Monothalamids</taxon>
        <taxon>Reticulomyxidae</taxon>
        <taxon>Reticulomyxa</taxon>
    </lineage>
</organism>
<dbReference type="InterPro" id="IPR015943">
    <property type="entry name" value="WD40/YVTN_repeat-like_dom_sf"/>
</dbReference>
<feature type="repeat" description="WD" evidence="1">
    <location>
        <begin position="1"/>
        <end position="24"/>
    </location>
</feature>
<dbReference type="InterPro" id="IPR001680">
    <property type="entry name" value="WD40_rpt"/>
</dbReference>
<evidence type="ECO:0000256" key="1">
    <source>
        <dbReference type="PROSITE-ProRule" id="PRU00221"/>
    </source>
</evidence>
<dbReference type="SMART" id="SM00320">
    <property type="entry name" value="WD40"/>
    <property type="match status" value="1"/>
</dbReference>
<sequence length="228" mass="26327">MVVDICVDRTVRLWDIETSKLLYSFNEHENQVLCVDISPLQSNNNNGNKNNNIGGNGYTICSGSFDKTIQCIRRYKVFVYGIFDLINKFKYSTDTQIIYGLLILKKSNNKCGINLYHGSYKGFIYDLKVFILNKKKSENYLKTWDCCKGDLDEAAIILYFIVANQQNCSNITFLKLNKTIILKHGNNLKICLDTLAKLKASTYDISKLRFYGSHKKKKIIMFSECLWL</sequence>
<dbReference type="Gene3D" id="2.130.10.10">
    <property type="entry name" value="YVTN repeat-like/Quinoprotein amine dehydrogenase"/>
    <property type="match status" value="1"/>
</dbReference>